<dbReference type="AlphaFoldDB" id="A0A7W9AV57"/>
<protein>
    <submittedName>
        <fullName evidence="1">Uncharacterized protein</fullName>
    </submittedName>
</protein>
<keyword evidence="2" id="KW-1185">Reference proteome</keyword>
<dbReference type="EMBL" id="JACIJG010000003">
    <property type="protein sequence ID" value="MBB5701178.1"/>
    <property type="molecule type" value="Genomic_DNA"/>
</dbReference>
<comment type="caution">
    <text evidence="1">The sequence shown here is derived from an EMBL/GenBank/DDBJ whole genome shotgun (WGS) entry which is preliminary data.</text>
</comment>
<organism evidence="1 2">
    <name type="scientific">Brucella daejeonensis</name>
    <dbReference type="NCBI Taxonomy" id="659015"/>
    <lineage>
        <taxon>Bacteria</taxon>
        <taxon>Pseudomonadati</taxon>
        <taxon>Pseudomonadota</taxon>
        <taxon>Alphaproteobacteria</taxon>
        <taxon>Hyphomicrobiales</taxon>
        <taxon>Brucellaceae</taxon>
        <taxon>Brucella/Ochrobactrum group</taxon>
        <taxon>Brucella</taxon>
    </lineage>
</organism>
<dbReference type="Proteomes" id="UP000555546">
    <property type="component" value="Unassembled WGS sequence"/>
</dbReference>
<dbReference type="RefSeq" id="WP_183648931.1">
    <property type="nucleotide sequence ID" value="NZ_JACIJG010000003.1"/>
</dbReference>
<evidence type="ECO:0000313" key="2">
    <source>
        <dbReference type="Proteomes" id="UP000555546"/>
    </source>
</evidence>
<sequence length="80" mass="8344">MKALVYEGPGRKSLQDRDIPIIIAATDAIVNIANAARTNALKVIIETAATGQLAGMWCGSVYSGSCPAMPGPTTPDDRRA</sequence>
<evidence type="ECO:0000313" key="1">
    <source>
        <dbReference type="EMBL" id="MBB5701178.1"/>
    </source>
</evidence>
<reference evidence="1 2" key="1">
    <citation type="submission" date="2020-08" db="EMBL/GenBank/DDBJ databases">
        <title>Genomic Encyclopedia of Type Strains, Phase IV (KMG-IV): sequencing the most valuable type-strain genomes for metagenomic binning, comparative biology and taxonomic classification.</title>
        <authorList>
            <person name="Goeker M."/>
        </authorList>
    </citation>
    <scope>NUCLEOTIDE SEQUENCE [LARGE SCALE GENOMIC DNA]</scope>
    <source>
        <strain evidence="1 2">DSM 26944</strain>
    </source>
</reference>
<accession>A0A7W9AV57</accession>
<name>A0A7W9AV57_9HYPH</name>
<gene>
    <name evidence="1" type="ORF">FHS76_001027</name>
</gene>
<proteinExistence type="predicted"/>